<evidence type="ECO:0000256" key="1">
    <source>
        <dbReference type="SAM" id="Phobius"/>
    </source>
</evidence>
<name>A0AAV6SLN7_SOLSE</name>
<keyword evidence="1" id="KW-0812">Transmembrane</keyword>
<sequence>MLPEAKYIMVCPRLFNVGARFTIATQFTIKIVTKFFIAINTKRRRYKARLYDERLYRSSDDLFDAFLLDMTSADFAHHGNSGSNVENCGRQAGI</sequence>
<dbReference type="AlphaFoldDB" id="A0AAV6SLN7"/>
<gene>
    <name evidence="2" type="ORF">JOB18_016147</name>
</gene>
<reference evidence="2 3" key="1">
    <citation type="journal article" date="2021" name="Sci. Rep.">
        <title>Chromosome anchoring in Senegalese sole (Solea senegalensis) reveals sex-associated markers and genome rearrangements in flatfish.</title>
        <authorList>
            <person name="Guerrero-Cozar I."/>
            <person name="Gomez-Garrido J."/>
            <person name="Berbel C."/>
            <person name="Martinez-Blanch J.F."/>
            <person name="Alioto T."/>
            <person name="Claros M.G."/>
            <person name="Gagnaire P.A."/>
            <person name="Manchado M."/>
        </authorList>
    </citation>
    <scope>NUCLEOTIDE SEQUENCE [LARGE SCALE GENOMIC DNA]</scope>
    <source>
        <strain evidence="2">Sse05_10M</strain>
    </source>
</reference>
<comment type="caution">
    <text evidence="2">The sequence shown here is derived from an EMBL/GenBank/DDBJ whole genome shotgun (WGS) entry which is preliminary data.</text>
</comment>
<proteinExistence type="predicted"/>
<keyword evidence="1" id="KW-0472">Membrane</keyword>
<protein>
    <submittedName>
        <fullName evidence="2">Uncharacterized protein</fullName>
    </submittedName>
</protein>
<feature type="transmembrane region" description="Helical" evidence="1">
    <location>
        <begin position="20"/>
        <end position="39"/>
    </location>
</feature>
<dbReference type="Proteomes" id="UP000693946">
    <property type="component" value="Linkage Group LG12"/>
</dbReference>
<evidence type="ECO:0000313" key="3">
    <source>
        <dbReference type="Proteomes" id="UP000693946"/>
    </source>
</evidence>
<dbReference type="EMBL" id="JAGKHQ010000004">
    <property type="protein sequence ID" value="KAG7517783.1"/>
    <property type="molecule type" value="Genomic_DNA"/>
</dbReference>
<organism evidence="2 3">
    <name type="scientific">Solea senegalensis</name>
    <name type="common">Senegalese sole</name>
    <dbReference type="NCBI Taxonomy" id="28829"/>
    <lineage>
        <taxon>Eukaryota</taxon>
        <taxon>Metazoa</taxon>
        <taxon>Chordata</taxon>
        <taxon>Craniata</taxon>
        <taxon>Vertebrata</taxon>
        <taxon>Euteleostomi</taxon>
        <taxon>Actinopterygii</taxon>
        <taxon>Neopterygii</taxon>
        <taxon>Teleostei</taxon>
        <taxon>Neoteleostei</taxon>
        <taxon>Acanthomorphata</taxon>
        <taxon>Carangaria</taxon>
        <taxon>Pleuronectiformes</taxon>
        <taxon>Pleuronectoidei</taxon>
        <taxon>Soleidae</taxon>
        <taxon>Solea</taxon>
    </lineage>
</organism>
<keyword evidence="1" id="KW-1133">Transmembrane helix</keyword>
<evidence type="ECO:0000313" key="2">
    <source>
        <dbReference type="EMBL" id="KAG7517783.1"/>
    </source>
</evidence>
<accession>A0AAV6SLN7</accession>
<keyword evidence="3" id="KW-1185">Reference proteome</keyword>